<name>X6MRB8_RETFI</name>
<comment type="caution">
    <text evidence="1">The sequence shown here is derived from an EMBL/GenBank/DDBJ whole genome shotgun (WGS) entry which is preliminary data.</text>
</comment>
<sequence>MKNQVGKSIDLAKHSSGQKELHDLFSKYFPKKEPKKEGQEINHIVARNVDEKKVPTVPQANFVDKLINESKTRTQQVSNLWINATFILQIYILFIKKKRNILVYAFSLLLGFLFVFFFYNFLEKKMTLIN</sequence>
<evidence type="ECO:0000313" key="1">
    <source>
        <dbReference type="EMBL" id="ETO15655.1"/>
    </source>
</evidence>
<evidence type="ECO:0000313" key="2">
    <source>
        <dbReference type="Proteomes" id="UP000023152"/>
    </source>
</evidence>
<dbReference type="Proteomes" id="UP000023152">
    <property type="component" value="Unassembled WGS sequence"/>
</dbReference>
<dbReference type="AlphaFoldDB" id="X6MRB8"/>
<proteinExistence type="predicted"/>
<organism evidence="1 2">
    <name type="scientific">Reticulomyxa filosa</name>
    <dbReference type="NCBI Taxonomy" id="46433"/>
    <lineage>
        <taxon>Eukaryota</taxon>
        <taxon>Sar</taxon>
        <taxon>Rhizaria</taxon>
        <taxon>Retaria</taxon>
        <taxon>Foraminifera</taxon>
        <taxon>Monothalamids</taxon>
        <taxon>Reticulomyxidae</taxon>
        <taxon>Reticulomyxa</taxon>
    </lineage>
</organism>
<gene>
    <name evidence="1" type="ORF">RFI_21711</name>
</gene>
<dbReference type="EMBL" id="ASPP01018909">
    <property type="protein sequence ID" value="ETO15655.1"/>
    <property type="molecule type" value="Genomic_DNA"/>
</dbReference>
<reference evidence="1 2" key="1">
    <citation type="journal article" date="2013" name="Curr. Biol.">
        <title>The Genome of the Foraminiferan Reticulomyxa filosa.</title>
        <authorList>
            <person name="Glockner G."/>
            <person name="Hulsmann N."/>
            <person name="Schleicher M."/>
            <person name="Noegel A.A."/>
            <person name="Eichinger L."/>
            <person name="Gallinger C."/>
            <person name="Pawlowski J."/>
            <person name="Sierra R."/>
            <person name="Euteneuer U."/>
            <person name="Pillet L."/>
            <person name="Moustafa A."/>
            <person name="Platzer M."/>
            <person name="Groth M."/>
            <person name="Szafranski K."/>
            <person name="Schliwa M."/>
        </authorList>
    </citation>
    <scope>NUCLEOTIDE SEQUENCE [LARGE SCALE GENOMIC DNA]</scope>
</reference>
<accession>X6MRB8</accession>
<keyword evidence="2" id="KW-1185">Reference proteome</keyword>
<protein>
    <submittedName>
        <fullName evidence="1">Uncharacterized protein</fullName>
    </submittedName>
</protein>